<accession>A0AAI8GSZ0</accession>
<evidence type="ECO:0000259" key="4">
    <source>
        <dbReference type="PROSITE" id="PS51464"/>
    </source>
</evidence>
<dbReference type="InterPro" id="IPR029000">
    <property type="entry name" value="Cyclophilin-like_dom_sf"/>
</dbReference>
<gene>
    <name evidence="3 5" type="primary">murQ</name>
    <name evidence="5" type="ORF">CEP64_01175</name>
</gene>
<dbReference type="PROSITE" id="PS01272">
    <property type="entry name" value="GCKR"/>
    <property type="match status" value="1"/>
</dbReference>
<dbReference type="KEGG" id="sscu:CEP64_01175"/>
<dbReference type="Pfam" id="PF19200">
    <property type="entry name" value="MupG_N"/>
    <property type="match status" value="1"/>
</dbReference>
<feature type="active site" evidence="3">
    <location>
        <position position="464"/>
    </location>
</feature>
<evidence type="ECO:0000256" key="2">
    <source>
        <dbReference type="ARBA" id="ARBA00023277"/>
    </source>
</evidence>
<dbReference type="InterPro" id="IPR001347">
    <property type="entry name" value="SIS_dom"/>
</dbReference>
<evidence type="ECO:0000256" key="1">
    <source>
        <dbReference type="ARBA" id="ARBA00023239"/>
    </source>
</evidence>
<dbReference type="Gene3D" id="3.40.50.10490">
    <property type="entry name" value="Glucose-6-phosphate isomerase like protein, domain 1"/>
    <property type="match status" value="1"/>
</dbReference>
<dbReference type="Proteomes" id="UP000197058">
    <property type="component" value="Chromosome"/>
</dbReference>
<dbReference type="InterPro" id="IPR005486">
    <property type="entry name" value="Glucokinase_regulatory_CS"/>
</dbReference>
<dbReference type="InterPro" id="IPR013785">
    <property type="entry name" value="Aldolase_TIM"/>
</dbReference>
<dbReference type="SUPFAM" id="SSF53697">
    <property type="entry name" value="SIS domain"/>
    <property type="match status" value="1"/>
</dbReference>
<dbReference type="CDD" id="cd05007">
    <property type="entry name" value="SIS_Etherase"/>
    <property type="match status" value="1"/>
</dbReference>
<sequence>MLGFSVYLGEAFDELYIETMLNHGFKYVFTSLQIPEENSELYFDRLKALKLLVGDKAEIIADASPHAFQNLGLSYKQPDVLKGLGIDYIRLDISLAIPDIISLLSEVKIVCNASTDAISLLDELKDQDIDMSRIMVAHNYYPRPETGLDKGYFIKQNTKLKTSFPDISIMAFVTGTVYRGPVYEGLPTLEDHRYCHPLIAAHELAALGVDDICIGDTGIDTTTINQFNNFFNKGIVSLHVQSETKHLESYIGRIFHNRKDKARDVIRAEEGRQMFQSEILPENTVARTRGAITLDNNKYGRYMNELQIVNKDLKRHEAVNVIGHVYQQDIPCIDLIDAGTAFQFVKGEEKMDISRLTTESRNEHSSKLDTLTPEQFVDVMNNEDQKVAQFIKEENHAIAQLITQVINGLNNGGRLIYMGAGTSGRLGVLDAAECVPTFGVTPDVVVGLIAGGPSAMTVAVEGAEDDESLGEQDLRNLNINEHDTVIGIAASGRTPYVIGGLRYAQSINVPTGCVTCNKASEVGKHADYPVQVDVGPEVLTGSTRLKAGTAQKLILNMISTGSMVGIGKVYENLMIDVKPTNKKLKQRAINMIQEVLQTTDEDSERLFNQSDEQVKVAIVMGMHGISKEEALVRLKQSKGFVRNT</sequence>
<dbReference type="PROSITE" id="PS51464">
    <property type="entry name" value="SIS"/>
    <property type="match status" value="1"/>
</dbReference>
<dbReference type="HAMAP" id="MF_00068">
    <property type="entry name" value="MurQ"/>
    <property type="match status" value="1"/>
</dbReference>
<dbReference type="EC" id="4.2.1.126" evidence="3"/>
<dbReference type="NCBIfam" id="TIGR00274">
    <property type="entry name" value="N-acetylmuramic acid 6-phosphate etherase"/>
    <property type="match status" value="1"/>
</dbReference>
<proteinExistence type="inferred from homology"/>
<dbReference type="InterPro" id="IPR005488">
    <property type="entry name" value="Etherase_MurQ"/>
</dbReference>
<dbReference type="Pfam" id="PF22645">
    <property type="entry name" value="GKRP_SIS_N"/>
    <property type="match status" value="1"/>
</dbReference>
<dbReference type="InterPro" id="IPR043894">
    <property type="entry name" value="MupG_C"/>
</dbReference>
<dbReference type="GO" id="GO:0009254">
    <property type="term" value="P:peptidoglycan turnover"/>
    <property type="evidence" value="ECO:0007669"/>
    <property type="project" value="TreeGrafter"/>
</dbReference>
<dbReference type="InterPro" id="IPR040190">
    <property type="entry name" value="MURQ/GCKR"/>
</dbReference>
<dbReference type="GO" id="GO:0016835">
    <property type="term" value="F:carbon-oxygen lyase activity"/>
    <property type="evidence" value="ECO:0007669"/>
    <property type="project" value="UniProtKB-UniRule"/>
</dbReference>
<evidence type="ECO:0000313" key="5">
    <source>
        <dbReference type="EMBL" id="ASE33259.1"/>
    </source>
</evidence>
<comment type="subunit">
    <text evidence="3">Homodimer.</text>
</comment>
<keyword evidence="2 3" id="KW-0119">Carbohydrate metabolism</keyword>
<keyword evidence="1 3" id="KW-0456">Lyase</keyword>
<dbReference type="InterPro" id="IPR017853">
    <property type="entry name" value="GH"/>
</dbReference>
<dbReference type="EMBL" id="CP022046">
    <property type="protein sequence ID" value="ASE33259.1"/>
    <property type="molecule type" value="Genomic_DNA"/>
</dbReference>
<dbReference type="Gene3D" id="3.20.20.70">
    <property type="entry name" value="Aldolase class I"/>
    <property type="match status" value="1"/>
</dbReference>
<dbReference type="AlphaFoldDB" id="A0AAI8GSZ0"/>
<dbReference type="Gene3D" id="1.10.8.1080">
    <property type="match status" value="1"/>
</dbReference>
<comment type="miscellaneous">
    <text evidence="3">A lyase-type mechanism (elimination/hydration) is suggested for the cleavage of the lactyl ether bond of MurNAc 6-phosphate, with the formation of an alpha,beta-unsaturated aldehyde intermediate with (E)-stereochemistry, followed by the syn addition of water to give product.</text>
</comment>
<comment type="pathway">
    <text evidence="3">Amino-sugar metabolism; N-acetylmuramate degradation.</text>
</comment>
<feature type="active site" description="Proton donor" evidence="3">
    <location>
        <position position="433"/>
    </location>
</feature>
<dbReference type="InterPro" id="IPR043797">
    <property type="entry name" value="MupG_N"/>
</dbReference>
<evidence type="ECO:0000256" key="3">
    <source>
        <dbReference type="HAMAP-Rule" id="MF_00068"/>
    </source>
</evidence>
<dbReference type="FunFam" id="3.40.50.10490:FF:000014">
    <property type="entry name" value="N-acetylmuramic acid 6-phosphate etherase"/>
    <property type="match status" value="1"/>
</dbReference>
<dbReference type="PANTHER" id="PTHR10088">
    <property type="entry name" value="GLUCOKINASE REGULATORY PROTEIN"/>
    <property type="match status" value="1"/>
</dbReference>
<name>A0AAI8GSZ0_MAMSC</name>
<dbReference type="NCBIfam" id="NF009222">
    <property type="entry name" value="PRK12570.1"/>
    <property type="match status" value="1"/>
</dbReference>
<dbReference type="GO" id="GO:0097367">
    <property type="term" value="F:carbohydrate derivative binding"/>
    <property type="evidence" value="ECO:0007669"/>
    <property type="project" value="InterPro"/>
</dbReference>
<protein>
    <recommendedName>
        <fullName evidence="3">N-acetylmuramic acid 6-phosphate etherase</fullName>
        <shortName evidence="3">MurNAc-6-P etherase</shortName>
        <ecNumber evidence="3">4.2.1.126</ecNumber>
    </recommendedName>
    <alternativeName>
        <fullName evidence="3">N-acetylmuramic acid 6-phosphate hydrolase</fullName>
    </alternativeName>
    <alternativeName>
        <fullName evidence="3">N-acetylmuramic acid 6-phosphate lyase</fullName>
    </alternativeName>
</protein>
<evidence type="ECO:0000313" key="6">
    <source>
        <dbReference type="Proteomes" id="UP000197058"/>
    </source>
</evidence>
<dbReference type="Gene3D" id="2.40.100.10">
    <property type="entry name" value="Cyclophilin-like"/>
    <property type="match status" value="1"/>
</dbReference>
<organism evidence="5 6">
    <name type="scientific">Mammaliicoccus sciuri</name>
    <name type="common">Staphylococcus sciuri</name>
    <dbReference type="NCBI Taxonomy" id="1296"/>
    <lineage>
        <taxon>Bacteria</taxon>
        <taxon>Bacillati</taxon>
        <taxon>Bacillota</taxon>
        <taxon>Bacilli</taxon>
        <taxon>Bacillales</taxon>
        <taxon>Staphylococcaceae</taxon>
        <taxon>Mammaliicoccus</taxon>
    </lineage>
</organism>
<reference evidence="6" key="1">
    <citation type="submission" date="2017-06" db="EMBL/GenBank/DDBJ databases">
        <title>FDA dAtabase for Regulatory Grade micrObial Sequences (FDA-ARGOS): Supporting development and validation of Infectious Disease Dx tests.</title>
        <authorList>
            <person name="Campos J."/>
            <person name="Goldberg B."/>
            <person name="Tallon L."/>
            <person name="Sadzewicz L."/>
            <person name="Sengamalay N."/>
            <person name="Ott S."/>
            <person name="Godinez A."/>
            <person name="Nagaraj S."/>
            <person name="Vavikolanu K."/>
            <person name="Vyas G."/>
            <person name="Nadendla S."/>
            <person name="Aluvathingal J."/>
            <person name="Geyer C."/>
            <person name="Nandy P."/>
            <person name="Hobson J."/>
            <person name="Sichtig H."/>
        </authorList>
    </citation>
    <scope>NUCLEOTIDE SEQUENCE [LARGE SCALE GENOMIC DNA]</scope>
    <source>
        <strain evidence="6">FDAARGOS_285</strain>
    </source>
</reference>
<dbReference type="PANTHER" id="PTHR10088:SF4">
    <property type="entry name" value="GLUCOKINASE REGULATORY PROTEIN"/>
    <property type="match status" value="1"/>
</dbReference>
<dbReference type="Pfam" id="PF05913">
    <property type="entry name" value="MupG_C"/>
    <property type="match status" value="1"/>
</dbReference>
<dbReference type="NCBIfam" id="NF003915">
    <property type="entry name" value="PRK05441.1"/>
    <property type="match status" value="1"/>
</dbReference>
<dbReference type="SUPFAM" id="SSF51445">
    <property type="entry name" value="(Trans)glycosidases"/>
    <property type="match status" value="1"/>
</dbReference>
<dbReference type="GO" id="GO:0016803">
    <property type="term" value="F:ether hydrolase activity"/>
    <property type="evidence" value="ECO:0007669"/>
    <property type="project" value="TreeGrafter"/>
</dbReference>
<dbReference type="InterPro" id="IPR046348">
    <property type="entry name" value="SIS_dom_sf"/>
</dbReference>
<comment type="function">
    <text evidence="3">Specifically catalyzes the cleavage of the D-lactyl ether substituent of MurNAc 6-phosphate, producing GlcNAc 6-phosphate and D-lactate.</text>
</comment>
<comment type="similarity">
    <text evidence="3">Belongs to the GCKR-like family. MurNAc-6-P etherase subfamily.</text>
</comment>
<feature type="domain" description="SIS" evidence="4">
    <location>
        <begin position="405"/>
        <end position="568"/>
    </location>
</feature>
<comment type="catalytic activity">
    <reaction evidence="3">
        <text>N-acetyl-D-muramate 6-phosphate + H2O = N-acetyl-D-glucosamine 6-phosphate + (R)-lactate</text>
        <dbReference type="Rhea" id="RHEA:26410"/>
        <dbReference type="ChEBI" id="CHEBI:15377"/>
        <dbReference type="ChEBI" id="CHEBI:16004"/>
        <dbReference type="ChEBI" id="CHEBI:57513"/>
        <dbReference type="ChEBI" id="CHEBI:58722"/>
        <dbReference type="EC" id="4.2.1.126"/>
    </reaction>
</comment>
<dbReference type="GO" id="GO:0046348">
    <property type="term" value="P:amino sugar catabolic process"/>
    <property type="evidence" value="ECO:0007669"/>
    <property type="project" value="InterPro"/>
</dbReference>
<dbReference type="SUPFAM" id="SSF50891">
    <property type="entry name" value="Cyclophilin-like"/>
    <property type="match status" value="1"/>
</dbReference>